<dbReference type="RefSeq" id="WP_156611222.1">
    <property type="nucleotide sequence ID" value="NZ_WPCU01000010.1"/>
</dbReference>
<evidence type="ECO:0000313" key="2">
    <source>
        <dbReference type="Proteomes" id="UP000435304"/>
    </source>
</evidence>
<dbReference type="InterPro" id="IPR021373">
    <property type="entry name" value="DUF2993"/>
</dbReference>
<sequence length="245" mass="24976">MAAGSARGVARLVVGMLVLALLAVGLVVADRVAEGVAEDRAAAQVQHALGTAVPPQVDVTGTPFLTQLLAGELERVKVSSGATTVGSGAQQLSVERLQLDLQQVRSSDGFTTSVAGRLDGSADVGYAEISRLAGEPVSPGEVTDAGTRWVVAHDAELFGVDVPIEVSGLPVLDGAYGRQLVLTDVRLNVASYDIPDALAESITAAVVRPVPLELPLGLGADALRSTPEGMSLDFSGTDVDLSTAG</sequence>
<evidence type="ECO:0000313" key="1">
    <source>
        <dbReference type="EMBL" id="MVA77136.1"/>
    </source>
</evidence>
<protein>
    <submittedName>
        <fullName evidence="1">DUF2993 domain-containing protein</fullName>
    </submittedName>
</protein>
<keyword evidence="2" id="KW-1185">Reference proteome</keyword>
<proteinExistence type="predicted"/>
<name>A0A6A9UW46_9ACTN</name>
<comment type="caution">
    <text evidence="1">The sequence shown here is derived from an EMBL/GenBank/DDBJ whole genome shotgun (WGS) entry which is preliminary data.</text>
</comment>
<dbReference type="AlphaFoldDB" id="A0A6A9UW46"/>
<accession>A0A6A9UW46</accession>
<reference evidence="1 2" key="1">
    <citation type="submission" date="2019-12" db="EMBL/GenBank/DDBJ databases">
        <title>Auraticoccus cholistani sp. nov., an actinomycete isolated from soil of Cholistan desert.</title>
        <authorList>
            <person name="Cheema M.T."/>
        </authorList>
    </citation>
    <scope>NUCLEOTIDE SEQUENCE [LARGE SCALE GENOMIC DNA]</scope>
    <source>
        <strain evidence="1 2">F435</strain>
    </source>
</reference>
<gene>
    <name evidence="1" type="ORF">GC722_14030</name>
</gene>
<dbReference type="Proteomes" id="UP000435304">
    <property type="component" value="Unassembled WGS sequence"/>
</dbReference>
<organism evidence="1 2">
    <name type="scientific">Auraticoccus cholistanensis</name>
    <dbReference type="NCBI Taxonomy" id="2656650"/>
    <lineage>
        <taxon>Bacteria</taxon>
        <taxon>Bacillati</taxon>
        <taxon>Actinomycetota</taxon>
        <taxon>Actinomycetes</taxon>
        <taxon>Propionibacteriales</taxon>
        <taxon>Propionibacteriaceae</taxon>
        <taxon>Auraticoccus</taxon>
    </lineage>
</organism>
<dbReference type="Pfam" id="PF11209">
    <property type="entry name" value="LmeA"/>
    <property type="match status" value="1"/>
</dbReference>
<dbReference type="EMBL" id="WPCU01000010">
    <property type="protein sequence ID" value="MVA77136.1"/>
    <property type="molecule type" value="Genomic_DNA"/>
</dbReference>